<dbReference type="PANTHER" id="PTHR10867:SF32">
    <property type="entry name" value="NICOTINAMIDE N-METHYLTRANSFERASE"/>
    <property type="match status" value="1"/>
</dbReference>
<dbReference type="PANTHER" id="PTHR10867">
    <property type="entry name" value="NNMT/PNMT/TEMT FAMILY MEMBER"/>
    <property type="match status" value="1"/>
</dbReference>
<keyword evidence="4" id="KW-0949">S-adenosyl-L-methionine</keyword>
<evidence type="ECO:0000256" key="1">
    <source>
        <dbReference type="ARBA" id="ARBA00007996"/>
    </source>
</evidence>
<evidence type="ECO:0000256" key="4">
    <source>
        <dbReference type="ARBA" id="ARBA00022691"/>
    </source>
</evidence>
<protein>
    <recommendedName>
        <fullName evidence="5">Tc1-like transposase DDE domain-containing protein</fullName>
    </recommendedName>
</protein>
<dbReference type="EMBL" id="CAUEEQ010025264">
    <property type="protein sequence ID" value="CAJ0946278.1"/>
    <property type="molecule type" value="Genomic_DNA"/>
</dbReference>
<proteinExistence type="inferred from homology"/>
<evidence type="ECO:0000313" key="7">
    <source>
        <dbReference type="Proteomes" id="UP001176940"/>
    </source>
</evidence>
<organism evidence="6 7">
    <name type="scientific">Ranitomeya imitator</name>
    <name type="common">mimic poison frog</name>
    <dbReference type="NCBI Taxonomy" id="111125"/>
    <lineage>
        <taxon>Eukaryota</taxon>
        <taxon>Metazoa</taxon>
        <taxon>Chordata</taxon>
        <taxon>Craniata</taxon>
        <taxon>Vertebrata</taxon>
        <taxon>Euteleostomi</taxon>
        <taxon>Amphibia</taxon>
        <taxon>Batrachia</taxon>
        <taxon>Anura</taxon>
        <taxon>Neobatrachia</taxon>
        <taxon>Hyloidea</taxon>
        <taxon>Dendrobatidae</taxon>
        <taxon>Dendrobatinae</taxon>
        <taxon>Ranitomeya</taxon>
    </lineage>
</organism>
<dbReference type="InterPro" id="IPR038717">
    <property type="entry name" value="Tc1-like_DDE_dom"/>
</dbReference>
<dbReference type="InterPro" id="IPR000940">
    <property type="entry name" value="NNMT_TEMT_trans"/>
</dbReference>
<evidence type="ECO:0000256" key="2">
    <source>
        <dbReference type="ARBA" id="ARBA00022603"/>
    </source>
</evidence>
<dbReference type="Gene3D" id="3.40.50.150">
    <property type="entry name" value="Vaccinia Virus protein VP39"/>
    <property type="match status" value="1"/>
</dbReference>
<reference evidence="6" key="1">
    <citation type="submission" date="2023-07" db="EMBL/GenBank/DDBJ databases">
        <authorList>
            <person name="Stuckert A."/>
        </authorList>
    </citation>
    <scope>NUCLEOTIDE SEQUENCE</scope>
</reference>
<keyword evidence="7" id="KW-1185">Reference proteome</keyword>
<gene>
    <name evidence="6" type="ORF">RIMI_LOCUS11253360</name>
</gene>
<dbReference type="InterPro" id="IPR029063">
    <property type="entry name" value="SAM-dependent_MTases_sf"/>
</dbReference>
<evidence type="ECO:0000256" key="3">
    <source>
        <dbReference type="ARBA" id="ARBA00022679"/>
    </source>
</evidence>
<dbReference type="Pfam" id="PF13358">
    <property type="entry name" value="DDE_3"/>
    <property type="match status" value="1"/>
</dbReference>
<name>A0ABN9LNE2_9NEOB</name>
<dbReference type="Pfam" id="PF01234">
    <property type="entry name" value="NNMT_PNMT_TEMT"/>
    <property type="match status" value="1"/>
</dbReference>
<dbReference type="Proteomes" id="UP001176940">
    <property type="component" value="Unassembled WGS sequence"/>
</dbReference>
<dbReference type="InterPro" id="IPR053384">
    <property type="entry name" value="SAM-dep_methyltransferase"/>
</dbReference>
<dbReference type="Gene3D" id="3.30.420.10">
    <property type="entry name" value="Ribonuclease H-like superfamily/Ribonuclease H"/>
    <property type="match status" value="1"/>
</dbReference>
<comment type="caution">
    <text evidence="6">The sequence shown here is derived from an EMBL/GenBank/DDBJ whole genome shotgun (WGS) entry which is preliminary data.</text>
</comment>
<dbReference type="SUPFAM" id="SSF53335">
    <property type="entry name" value="S-adenosyl-L-methionine-dependent methyltransferases"/>
    <property type="match status" value="1"/>
</dbReference>
<dbReference type="InterPro" id="IPR036397">
    <property type="entry name" value="RNaseH_sf"/>
</dbReference>
<keyword evidence="2" id="KW-0489">Methyltransferase</keyword>
<feature type="domain" description="Tc1-like transposase DDE" evidence="5">
    <location>
        <begin position="3"/>
        <end position="64"/>
    </location>
</feature>
<accession>A0ABN9LNE2</accession>
<evidence type="ECO:0000259" key="5">
    <source>
        <dbReference type="Pfam" id="PF13358"/>
    </source>
</evidence>
<evidence type="ECO:0000313" key="6">
    <source>
        <dbReference type="EMBL" id="CAJ0946278.1"/>
    </source>
</evidence>
<dbReference type="NCBIfam" id="NF041360">
    <property type="entry name" value="GntF_guanitoxin"/>
    <property type="match status" value="1"/>
</dbReference>
<comment type="similarity">
    <text evidence="1">Belongs to the class I-like SAM-binding methyltransferase superfamily. NNMT/PNMT/TEMT family.</text>
</comment>
<sequence length="387" mass="43995">MHDNAPSHATKNTSESLAAMGIKGNKLMVWPPSSPDLNPIENLWKIIKHKIYEGGRPFTSKQQLWEEILTSCKEIQAETLQKPTSPMDARIVKVIAKKGSYVNISENAEEQRIVMVLDHPGGDRINSQRHRLVHLQSICGQIIMAAPISSPQTYINEFNSKDYFETYYAAGSGMMIGEWTDFVLRNLHETFTIGGIRGDTLLDFGTGPTIYQLLSACEVFDKIIVSDFLEQNRAELQKWLKKDPDAFDWTHIIKFVCELEGNREDYEKKAEKLRSKVKEVLKCDALKRNPYDPVVVPPVDCLLSCLCLEAACKDIKSFCEVLKNFKDLIKPGGHIVLISALNSTYYYVGKTYFGSMCTKKEELEAAFKEAGYQIEKKRCILHVWINQ</sequence>
<dbReference type="PROSITE" id="PS51681">
    <property type="entry name" value="SAM_MT_NNMT_PNMT_TEMT"/>
    <property type="match status" value="1"/>
</dbReference>
<keyword evidence="3" id="KW-0808">Transferase</keyword>